<feature type="compositionally biased region" description="Basic and acidic residues" evidence="1">
    <location>
        <begin position="138"/>
        <end position="149"/>
    </location>
</feature>
<reference evidence="2 3" key="1">
    <citation type="submission" date="2017-03" db="EMBL/GenBank/DDBJ databases">
        <title>WGS assembly of Porphyra umbilicalis.</title>
        <authorList>
            <person name="Brawley S.H."/>
            <person name="Blouin N.A."/>
            <person name="Ficko-Blean E."/>
            <person name="Wheeler G.L."/>
            <person name="Lohr M."/>
            <person name="Goodson H.V."/>
            <person name="Jenkins J.W."/>
            <person name="Blaby-Haas C.E."/>
            <person name="Helliwell K.E."/>
            <person name="Chan C."/>
            <person name="Marriage T."/>
            <person name="Bhattacharya D."/>
            <person name="Klein A.S."/>
            <person name="Badis Y."/>
            <person name="Brodie J."/>
            <person name="Cao Y."/>
            <person name="Collen J."/>
            <person name="Dittami S.M."/>
            <person name="Gachon C.M."/>
            <person name="Green B.R."/>
            <person name="Karpowicz S."/>
            <person name="Kim J.W."/>
            <person name="Kudahl U."/>
            <person name="Lin S."/>
            <person name="Michel G."/>
            <person name="Mittag M."/>
            <person name="Olson B.J."/>
            <person name="Pangilinan J."/>
            <person name="Peng Y."/>
            <person name="Qiu H."/>
            <person name="Shu S."/>
            <person name="Singer J.T."/>
            <person name="Smith A.G."/>
            <person name="Sprecher B.N."/>
            <person name="Wagner V."/>
            <person name="Wang W."/>
            <person name="Wang Z.-Y."/>
            <person name="Yan J."/>
            <person name="Yarish C."/>
            <person name="Zoeuner-Riek S."/>
            <person name="Zhuang Y."/>
            <person name="Zou Y."/>
            <person name="Lindquist E.A."/>
            <person name="Grimwood J."/>
            <person name="Barry K."/>
            <person name="Rokhsar D.S."/>
            <person name="Schmutz J."/>
            <person name="Stiller J.W."/>
            <person name="Grossman A.R."/>
            <person name="Prochnik S.E."/>
        </authorList>
    </citation>
    <scope>NUCLEOTIDE SEQUENCE [LARGE SCALE GENOMIC DNA]</scope>
    <source>
        <strain evidence="2">4086291</strain>
    </source>
</reference>
<feature type="compositionally biased region" description="Low complexity" evidence="1">
    <location>
        <begin position="348"/>
        <end position="358"/>
    </location>
</feature>
<dbReference type="AlphaFoldDB" id="A0A1X6NL07"/>
<protein>
    <submittedName>
        <fullName evidence="2">Uncharacterized protein</fullName>
    </submittedName>
</protein>
<evidence type="ECO:0000256" key="1">
    <source>
        <dbReference type="SAM" id="MobiDB-lite"/>
    </source>
</evidence>
<feature type="compositionally biased region" description="Basic residues" evidence="1">
    <location>
        <begin position="335"/>
        <end position="347"/>
    </location>
</feature>
<dbReference type="EMBL" id="KV919635">
    <property type="protein sequence ID" value="OSX69294.1"/>
    <property type="molecule type" value="Genomic_DNA"/>
</dbReference>
<feature type="region of interest" description="Disordered" evidence="1">
    <location>
        <begin position="330"/>
        <end position="365"/>
    </location>
</feature>
<accession>A0A1X6NL07</accession>
<name>A0A1X6NL07_PORUM</name>
<feature type="region of interest" description="Disordered" evidence="1">
    <location>
        <begin position="138"/>
        <end position="185"/>
    </location>
</feature>
<proteinExistence type="predicted"/>
<keyword evidence="3" id="KW-1185">Reference proteome</keyword>
<evidence type="ECO:0000313" key="2">
    <source>
        <dbReference type="EMBL" id="OSX69294.1"/>
    </source>
</evidence>
<feature type="region of interest" description="Disordered" evidence="1">
    <location>
        <begin position="217"/>
        <end position="239"/>
    </location>
</feature>
<dbReference type="Proteomes" id="UP000218209">
    <property type="component" value="Unassembled WGS sequence"/>
</dbReference>
<organism evidence="2 3">
    <name type="scientific">Porphyra umbilicalis</name>
    <name type="common">Purple laver</name>
    <name type="synonym">Red alga</name>
    <dbReference type="NCBI Taxonomy" id="2786"/>
    <lineage>
        <taxon>Eukaryota</taxon>
        <taxon>Rhodophyta</taxon>
        <taxon>Bangiophyceae</taxon>
        <taxon>Bangiales</taxon>
        <taxon>Bangiaceae</taxon>
        <taxon>Porphyra</taxon>
    </lineage>
</organism>
<feature type="non-terminal residue" evidence="2">
    <location>
        <position position="1"/>
    </location>
</feature>
<sequence>LAVRHVVPRRQVYGQVAPLAKPRAWTLRTRKRPLPVVHRPLVTRQVRALPKRLAAPGARKRAHPQVHGEGVGLQVRRLDEAQRALRTRVRALLVVHRRHVQVEGVLVAKDGGAALAADRRAARVHEPRVALRRGFVEEGRRAHSARKDGAAAGAAASGLFDNGGGEGEGHRRPRRGGGGGDGGGCPGGAATAAPAAGGGCRGRRAAGDAAAVGAPNAEAADAHRRRPIGSSAVRPQPRVRSAWLVQPAPRRGRRHVDRRRAAEGVKRVRWRAPQDRVEKGRGAPLPKCPPVELPAAPAVHRVHGEGQGGWKGMREGAHVGVLQVAQLRRREERGHGHRDRAKGRRRAAAAAAATSIRGGDPEQVPVAPLGAATPNAAVMVGRHGGGGELRRWKAEEQRRRSGDDCRQGSRLLLPGCPRPCCWRAHARLQLLLHEPQLLPAVRPIVPPCAAATQRLGAAAHGMLQR</sequence>
<feature type="compositionally biased region" description="Gly residues" evidence="1">
    <location>
        <begin position="176"/>
        <end position="185"/>
    </location>
</feature>
<evidence type="ECO:0000313" key="3">
    <source>
        <dbReference type="Proteomes" id="UP000218209"/>
    </source>
</evidence>
<gene>
    <name evidence="2" type="ORF">BU14_1651s0001</name>
</gene>